<dbReference type="PANTHER" id="PTHR12526">
    <property type="entry name" value="GLYCOSYLTRANSFERASE"/>
    <property type="match status" value="1"/>
</dbReference>
<reference evidence="3" key="1">
    <citation type="submission" date="2017-12" db="EMBL/GenBank/DDBJ databases">
        <authorList>
            <person name="Christensen H."/>
        </authorList>
    </citation>
    <scope>NUCLEOTIDE SEQUENCE [LARGE SCALE GENOMIC DNA]</scope>
    <source>
        <strain evidence="3">268A</strain>
    </source>
</reference>
<name>A0A2I2ADL0_9LACO</name>
<comment type="caution">
    <text evidence="2">The sequence shown here is derived from an EMBL/GenBank/DDBJ whole genome shotgun (WGS) entry which is preliminary data.</text>
</comment>
<feature type="domain" description="Glycosyl transferase family 1" evidence="1">
    <location>
        <begin position="170"/>
        <end position="318"/>
    </location>
</feature>
<dbReference type="SUPFAM" id="SSF53756">
    <property type="entry name" value="UDP-Glycosyltransferase/glycogen phosphorylase"/>
    <property type="match status" value="1"/>
</dbReference>
<dbReference type="PANTHER" id="PTHR12526:SF630">
    <property type="entry name" value="GLYCOSYLTRANSFERASE"/>
    <property type="match status" value="1"/>
</dbReference>
<dbReference type="InterPro" id="IPR001296">
    <property type="entry name" value="Glyco_trans_1"/>
</dbReference>
<keyword evidence="2" id="KW-0328">Glycosyltransferase</keyword>
<dbReference type="EMBL" id="PKGI01000003">
    <property type="protein sequence ID" value="PLA77472.1"/>
    <property type="molecule type" value="Genomic_DNA"/>
</dbReference>
<dbReference type="Pfam" id="PF00534">
    <property type="entry name" value="Glycos_transf_1"/>
    <property type="match status" value="1"/>
</dbReference>
<dbReference type="RefSeq" id="WP_101811129.1">
    <property type="nucleotide sequence ID" value="NZ_PKGI01000003.1"/>
</dbReference>
<evidence type="ECO:0000313" key="2">
    <source>
        <dbReference type="EMBL" id="PLA77472.1"/>
    </source>
</evidence>
<dbReference type="Proteomes" id="UP000234579">
    <property type="component" value="Unassembled WGS sequence"/>
</dbReference>
<organism evidence="2 3">
    <name type="scientific">Ligilactobacillus agilis</name>
    <dbReference type="NCBI Taxonomy" id="1601"/>
    <lineage>
        <taxon>Bacteria</taxon>
        <taxon>Bacillati</taxon>
        <taxon>Bacillota</taxon>
        <taxon>Bacilli</taxon>
        <taxon>Lactobacillales</taxon>
        <taxon>Lactobacillaceae</taxon>
        <taxon>Ligilactobacillus</taxon>
    </lineage>
</organism>
<evidence type="ECO:0000259" key="1">
    <source>
        <dbReference type="Pfam" id="PF00534"/>
    </source>
</evidence>
<keyword evidence="2" id="KW-0808">Transferase</keyword>
<dbReference type="GO" id="GO:0016757">
    <property type="term" value="F:glycosyltransferase activity"/>
    <property type="evidence" value="ECO:0007669"/>
    <property type="project" value="UniProtKB-KW"/>
</dbReference>
<gene>
    <name evidence="2" type="ORF">CYR79_00335</name>
</gene>
<evidence type="ECO:0000313" key="3">
    <source>
        <dbReference type="Proteomes" id="UP000234579"/>
    </source>
</evidence>
<sequence>MKKLNFLCSELSGTGGTETVLVKVLNHLVNKYDITLTLSNEPEKREWLERLDSKVKVLTFKGNNNLAKLVFISKIFLFSSNTDFISLSPKMILIGNKLRKIFKKKYRIISWFHYSLTDQDMFDTEHTLPYADSHLAISRVIRQQLLDLNIPKENISLIYNPVEEADIIPRPVETPNKDVHLFYAGRVILDGQKNLREMFTGISDMANVYLDVYGTSDEIKECQKFAKQLNASDRVVFHGWTPDLWKKIKVRPTALIMTSKYEGLSMVMLEAIAHGIPVITSRFKGYDDIVQEGINGFSYSLGNIQDLTEAINKIAEANLDAKSVKDSISCYYPEKYFEHLDESLEQFLNYTN</sequence>
<dbReference type="AlphaFoldDB" id="A0A2I2ADL0"/>
<dbReference type="CDD" id="cd03811">
    <property type="entry name" value="GT4_GT28_WabH-like"/>
    <property type="match status" value="1"/>
</dbReference>
<protein>
    <submittedName>
        <fullName evidence="2">UDP-D-galactose--(Glucosyl)lipopolysaccharide-1, 6-D-galactosyltransferase</fullName>
    </submittedName>
</protein>
<dbReference type="Gene3D" id="3.40.50.2000">
    <property type="entry name" value="Glycogen Phosphorylase B"/>
    <property type="match status" value="2"/>
</dbReference>
<accession>A0A2I2ADL0</accession>
<proteinExistence type="predicted"/>